<evidence type="ECO:0000259" key="5">
    <source>
        <dbReference type="PROSITE" id="PS51720"/>
    </source>
</evidence>
<dbReference type="PANTHER" id="PTHR10903:SF170">
    <property type="entry name" value="GTPASE IMAP FAMILY MEMBER 7"/>
    <property type="match status" value="1"/>
</dbReference>
<keyword evidence="3" id="KW-0342">GTP-binding</keyword>
<feature type="compositionally biased region" description="Basic and acidic residues" evidence="4">
    <location>
        <begin position="253"/>
        <end position="274"/>
    </location>
</feature>
<gene>
    <name evidence="6" type="primary">GIMAP8</name>
    <name evidence="6" type="ORF">AMEX_G26340</name>
</gene>
<organism evidence="6 7">
    <name type="scientific">Astyanax mexicanus</name>
    <name type="common">Blind cave fish</name>
    <name type="synonym">Astyanax fasciatus mexicanus</name>
    <dbReference type="NCBI Taxonomy" id="7994"/>
    <lineage>
        <taxon>Eukaryota</taxon>
        <taxon>Metazoa</taxon>
        <taxon>Chordata</taxon>
        <taxon>Craniata</taxon>
        <taxon>Vertebrata</taxon>
        <taxon>Euteleostomi</taxon>
        <taxon>Actinopterygii</taxon>
        <taxon>Neopterygii</taxon>
        <taxon>Teleostei</taxon>
        <taxon>Ostariophysi</taxon>
        <taxon>Characiformes</taxon>
        <taxon>Characoidei</taxon>
        <taxon>Acestrorhamphidae</taxon>
        <taxon>Acestrorhamphinae</taxon>
        <taxon>Astyanax</taxon>
    </lineage>
</organism>
<dbReference type="AlphaFoldDB" id="A0A8T2KNT6"/>
<evidence type="ECO:0000256" key="3">
    <source>
        <dbReference type="ARBA" id="ARBA00023134"/>
    </source>
</evidence>
<dbReference type="InterPro" id="IPR027417">
    <property type="entry name" value="P-loop_NTPase"/>
</dbReference>
<feature type="domain" description="AIG1-type G" evidence="5">
    <location>
        <begin position="71"/>
        <end position="268"/>
    </location>
</feature>
<dbReference type="PANTHER" id="PTHR10903">
    <property type="entry name" value="GTPASE, IMAP FAMILY MEMBER-RELATED"/>
    <property type="match status" value="1"/>
</dbReference>
<dbReference type="InterPro" id="IPR045058">
    <property type="entry name" value="GIMA/IAN/Toc"/>
</dbReference>
<evidence type="ECO:0000256" key="4">
    <source>
        <dbReference type="SAM" id="MobiDB-lite"/>
    </source>
</evidence>
<dbReference type="EMBL" id="JAICCE010000023">
    <property type="protein sequence ID" value="KAG9261330.1"/>
    <property type="molecule type" value="Genomic_DNA"/>
</dbReference>
<accession>A0A8T2KNT6</accession>
<protein>
    <submittedName>
        <fullName evidence="6">Immune-associated nucleotide-binding protein 9-like</fullName>
    </submittedName>
</protein>
<keyword evidence="2" id="KW-0547">Nucleotide-binding</keyword>
<feature type="region of interest" description="Disordered" evidence="4">
    <location>
        <begin position="253"/>
        <end position="279"/>
    </location>
</feature>
<name>A0A8T2KNT6_ASTMX</name>
<dbReference type="Gene3D" id="3.40.50.300">
    <property type="entry name" value="P-loop containing nucleotide triphosphate hydrolases"/>
    <property type="match status" value="1"/>
</dbReference>
<evidence type="ECO:0000256" key="1">
    <source>
        <dbReference type="ARBA" id="ARBA00008535"/>
    </source>
</evidence>
<dbReference type="SUPFAM" id="SSF52540">
    <property type="entry name" value="P-loop containing nucleoside triphosphate hydrolases"/>
    <property type="match status" value="1"/>
</dbReference>
<reference evidence="6 7" key="1">
    <citation type="submission" date="2021-07" db="EMBL/GenBank/DDBJ databases">
        <authorList>
            <person name="Imarazene B."/>
            <person name="Zahm M."/>
            <person name="Klopp C."/>
            <person name="Cabau C."/>
            <person name="Beille S."/>
            <person name="Jouanno E."/>
            <person name="Castinel A."/>
            <person name="Lluch J."/>
            <person name="Gil L."/>
            <person name="Kuchtly C."/>
            <person name="Lopez Roques C."/>
            <person name="Donnadieu C."/>
            <person name="Parrinello H."/>
            <person name="Journot L."/>
            <person name="Du K."/>
            <person name="Schartl M."/>
            <person name="Retaux S."/>
            <person name="Guiguen Y."/>
        </authorList>
    </citation>
    <scope>NUCLEOTIDE SEQUENCE [LARGE SCALE GENOMIC DNA]</scope>
    <source>
        <strain evidence="6">Pach_M1</strain>
        <tissue evidence="6">Testis</tissue>
    </source>
</reference>
<dbReference type="GO" id="GO:0005525">
    <property type="term" value="F:GTP binding"/>
    <property type="evidence" value="ECO:0007669"/>
    <property type="project" value="UniProtKB-KW"/>
</dbReference>
<evidence type="ECO:0000313" key="7">
    <source>
        <dbReference type="Proteomes" id="UP000752171"/>
    </source>
</evidence>
<feature type="compositionally biased region" description="Basic and acidic residues" evidence="4">
    <location>
        <begin position="383"/>
        <end position="404"/>
    </location>
</feature>
<dbReference type="Proteomes" id="UP000752171">
    <property type="component" value="Unassembled WGS sequence"/>
</dbReference>
<evidence type="ECO:0000256" key="2">
    <source>
        <dbReference type="ARBA" id="ARBA00022741"/>
    </source>
</evidence>
<evidence type="ECO:0000313" key="6">
    <source>
        <dbReference type="EMBL" id="KAG9261330.1"/>
    </source>
</evidence>
<dbReference type="InterPro" id="IPR006703">
    <property type="entry name" value="G_AIG1"/>
</dbReference>
<feature type="compositionally biased region" description="Basic and acidic residues" evidence="4">
    <location>
        <begin position="417"/>
        <end position="440"/>
    </location>
</feature>
<dbReference type="Pfam" id="PF04548">
    <property type="entry name" value="AIG1"/>
    <property type="match status" value="1"/>
</dbReference>
<comment type="similarity">
    <text evidence="1">Belongs to the TRAFAC class TrmE-Era-EngA-EngB-Septin-like GTPase superfamily. AIG1/Toc34/Toc159-like paraseptin GTPase family. IAN subfamily.</text>
</comment>
<sequence>MAYCAIRLRSKADVLKKGKLFCLDVFAVVPASTHLCLSMGQAETKSEPSLGTRGQLQKWIEEHSQAAGHMSEVRQLVLVGPKGSGKSSSGNSILGREAFKTGTRTLICQTEICKVEDHIVILVDTPALTGKKNSNQEVTRVIKKACQDLLELPVVFLLVVPMGWNVKKIQDYKPVLIQALGNVSPDYVMVLLTHADQMDQQEETMEESILRKGGLLQLTTGRCGGWSYVLNIAESNRTQILELLKKVDRMMQDRNPKEQSGKKDKSEKLDKPQTLEEGADYSVAISHQRRRVQKRVDVIRNSERIIAENKGLLRKLRDDIETLEEDLKEAVGEEQKQALVKKIQVKAEDIKAKEEKIQLHIEVLQTLQQQVEEKRHLISEMEKEMKGKEKEYAKTQQEPPERNETAGQIHSIRKNLQKLEDQLKNKREEEEEQTRGRNLEYRAQLQKIKENMGA</sequence>
<proteinExistence type="inferred from homology"/>
<comment type="caution">
    <text evidence="6">The sequence shown here is derived from an EMBL/GenBank/DDBJ whole genome shotgun (WGS) entry which is preliminary data.</text>
</comment>
<feature type="region of interest" description="Disordered" evidence="4">
    <location>
        <begin position="383"/>
        <end position="454"/>
    </location>
</feature>
<dbReference type="PROSITE" id="PS51720">
    <property type="entry name" value="G_AIG1"/>
    <property type="match status" value="1"/>
</dbReference>